<dbReference type="RefSeq" id="WP_037169510.1">
    <property type="nucleotide sequence ID" value="NZ_CAJXID010000051.1"/>
</dbReference>
<proteinExistence type="predicted"/>
<organism evidence="9 10">
    <name type="scientific">Pseudorhizobium pelagicum</name>
    <dbReference type="NCBI Taxonomy" id="1509405"/>
    <lineage>
        <taxon>Bacteria</taxon>
        <taxon>Pseudomonadati</taxon>
        <taxon>Pseudomonadota</taxon>
        <taxon>Alphaproteobacteria</taxon>
        <taxon>Hyphomicrobiales</taxon>
        <taxon>Rhizobiaceae</taxon>
        <taxon>Rhizobium/Agrobacterium group</taxon>
        <taxon>Pseudorhizobium</taxon>
    </lineage>
</organism>
<dbReference type="Gene3D" id="2.70.70.10">
    <property type="entry name" value="Glucose Permease (Domain IIA)"/>
    <property type="match status" value="1"/>
</dbReference>
<dbReference type="GO" id="GO:0046872">
    <property type="term" value="F:metal ion binding"/>
    <property type="evidence" value="ECO:0007669"/>
    <property type="project" value="UniProtKB-KW"/>
</dbReference>
<evidence type="ECO:0000256" key="2">
    <source>
        <dbReference type="ARBA" id="ARBA00022670"/>
    </source>
</evidence>
<evidence type="ECO:0000256" key="7">
    <source>
        <dbReference type="SAM" id="Phobius"/>
    </source>
</evidence>
<comment type="caution">
    <text evidence="9">The sequence shown here is derived from an EMBL/GenBank/DDBJ whole genome shotgun (WGS) entry which is preliminary data.</text>
</comment>
<feature type="transmembrane region" description="Helical" evidence="7">
    <location>
        <begin position="32"/>
        <end position="57"/>
    </location>
</feature>
<dbReference type="Pfam" id="PF01551">
    <property type="entry name" value="Peptidase_M23"/>
    <property type="match status" value="1"/>
</dbReference>
<evidence type="ECO:0000259" key="8">
    <source>
        <dbReference type="Pfam" id="PF01551"/>
    </source>
</evidence>
<dbReference type="CDD" id="cd12797">
    <property type="entry name" value="M23_peptidase"/>
    <property type="match status" value="1"/>
</dbReference>
<evidence type="ECO:0000313" key="9">
    <source>
        <dbReference type="EMBL" id="KEQ02560.1"/>
    </source>
</evidence>
<gene>
    <name evidence="9" type="ORF">GV68_20700</name>
</gene>
<dbReference type="EMBL" id="JOKJ01000049">
    <property type="protein sequence ID" value="KEQ02560.1"/>
    <property type="molecule type" value="Genomic_DNA"/>
</dbReference>
<protein>
    <submittedName>
        <fullName evidence="9">Peptidase M24</fullName>
    </submittedName>
</protein>
<keyword evidence="2" id="KW-0645">Protease</keyword>
<name>A0A922T4Y4_9HYPH</name>
<keyword evidence="6" id="KW-0482">Metalloprotease</keyword>
<keyword evidence="5" id="KW-0862">Zinc</keyword>
<dbReference type="Gene3D" id="3.10.450.350">
    <property type="match status" value="1"/>
</dbReference>
<feature type="domain" description="M23ase beta-sheet core" evidence="8">
    <location>
        <begin position="506"/>
        <end position="603"/>
    </location>
</feature>
<keyword evidence="7" id="KW-0812">Transmembrane</keyword>
<keyword evidence="7" id="KW-1133">Transmembrane helix</keyword>
<comment type="cofactor">
    <cofactor evidence="1">
        <name>Zn(2+)</name>
        <dbReference type="ChEBI" id="CHEBI:29105"/>
    </cofactor>
</comment>
<keyword evidence="3" id="KW-0479">Metal-binding</keyword>
<evidence type="ECO:0000256" key="6">
    <source>
        <dbReference type="ARBA" id="ARBA00023049"/>
    </source>
</evidence>
<dbReference type="OrthoDB" id="9805070at2"/>
<dbReference type="InterPro" id="IPR011055">
    <property type="entry name" value="Dup_hybrid_motif"/>
</dbReference>
<evidence type="ECO:0000256" key="3">
    <source>
        <dbReference type="ARBA" id="ARBA00022723"/>
    </source>
</evidence>
<dbReference type="Proteomes" id="UP000052167">
    <property type="component" value="Unassembled WGS sequence"/>
</dbReference>
<reference evidence="9 10" key="1">
    <citation type="submission" date="2014-06" db="EMBL/GenBank/DDBJ databases">
        <title>Rhizobium pelagicum/R2-400B4.</title>
        <authorList>
            <person name="Kimes N.E."/>
            <person name="Lopez-Perez M."/>
        </authorList>
    </citation>
    <scope>NUCLEOTIDE SEQUENCE [LARGE SCALE GENOMIC DNA]</scope>
    <source>
        <strain evidence="9 10">R2-400B4</strain>
    </source>
</reference>
<dbReference type="PANTHER" id="PTHR21666:SF288">
    <property type="entry name" value="CELL DIVISION PROTEIN YTFB"/>
    <property type="match status" value="1"/>
</dbReference>
<dbReference type="SUPFAM" id="SSF51261">
    <property type="entry name" value="Duplicated hybrid motif"/>
    <property type="match status" value="1"/>
</dbReference>
<evidence type="ECO:0000313" key="10">
    <source>
        <dbReference type="Proteomes" id="UP000052167"/>
    </source>
</evidence>
<sequence length="645" mass="69865">MISARSMIRTLGNEPPLLADGRRAPDRREISLRWLSGTFLTGITSSILMGVALFAALDGRQQLAIPAEASVALPLDADTDSVTRGNRLLAGNIVAMPTDRKVMEVSTVVQEGQREVIRRRPFAHVKMNLAANHVAQEDYPAFDPLTIFASSEEPDPAPGSTGMIYGSEVESEVSLRALPFPKKGAAYPFASSMTLDEVEENVRSNGSILTAGNTQLSALYYVDPRRFSSHEDEIDITAGLTARIVEQNMTVTPAEPVTPKTRDYADDVIPIRTEKDVRTALTDVGYPDGKAEEIAGHLGNRMKEPTLYPGDVLRIGVLQQGDMVLVVRASVYRRGQHEVTIALNDHGRIVDAEEPPALDAVAGAFDEQPPQLATGRDLPRVYDGIYRASLSYGMTTDMTGLLVKLLASSVDLQAQLKPTDKIEAFFSVQDESGQATDQSELLYVNAHFGDTTTRFYRFQDPEDGSVDYFDGEGKSIRQFLLRNPVPNGRMTSGFGMRRHPILGFSRMHTGTDWAASRGTPIIASGNGTVESAGWSSGYGNQTIIRHANGYESSYNHQSAIAKGVKPGARVTQGQVIGYVGSTGLSTGAHLHYELIVNGTKVDPMKIRLPGGKSLAGDDLARFKDERSRIDALLGTGGDPAEVASR</sequence>
<dbReference type="InterPro" id="IPR016047">
    <property type="entry name" value="M23ase_b-sheet_dom"/>
</dbReference>
<accession>A0A922T4Y4</accession>
<keyword evidence="4" id="KW-0378">Hydrolase</keyword>
<dbReference type="PANTHER" id="PTHR21666">
    <property type="entry name" value="PEPTIDASE-RELATED"/>
    <property type="match status" value="1"/>
</dbReference>
<keyword evidence="10" id="KW-1185">Reference proteome</keyword>
<dbReference type="AlphaFoldDB" id="A0A922T4Y4"/>
<evidence type="ECO:0000256" key="5">
    <source>
        <dbReference type="ARBA" id="ARBA00022833"/>
    </source>
</evidence>
<evidence type="ECO:0000256" key="4">
    <source>
        <dbReference type="ARBA" id="ARBA00022801"/>
    </source>
</evidence>
<keyword evidence="7" id="KW-0472">Membrane</keyword>
<evidence type="ECO:0000256" key="1">
    <source>
        <dbReference type="ARBA" id="ARBA00001947"/>
    </source>
</evidence>
<dbReference type="GO" id="GO:0006508">
    <property type="term" value="P:proteolysis"/>
    <property type="evidence" value="ECO:0007669"/>
    <property type="project" value="UniProtKB-KW"/>
</dbReference>
<dbReference type="GO" id="GO:0004222">
    <property type="term" value="F:metalloendopeptidase activity"/>
    <property type="evidence" value="ECO:0007669"/>
    <property type="project" value="TreeGrafter"/>
</dbReference>
<dbReference type="InterPro" id="IPR050570">
    <property type="entry name" value="Cell_wall_metabolism_enzyme"/>
</dbReference>